<comment type="caution">
    <text evidence="3">The sequence shown here is derived from an EMBL/GenBank/DDBJ whole genome shotgun (WGS) entry which is preliminary data.</text>
</comment>
<keyword evidence="4" id="KW-1185">Reference proteome</keyword>
<dbReference type="RefSeq" id="WP_408180937.1">
    <property type="nucleotide sequence ID" value="NZ_JAQQEZ010000041.1"/>
</dbReference>
<reference evidence="3 4" key="1">
    <citation type="journal article" date="2024" name="Chem. Sci.">
        <title>Discovery of megapolipeptins by genome mining of a Burkholderiales bacteria collection.</title>
        <authorList>
            <person name="Paulo B.S."/>
            <person name="Recchia M.J.J."/>
            <person name="Lee S."/>
            <person name="Fergusson C.H."/>
            <person name="Romanowski S.B."/>
            <person name="Hernandez A."/>
            <person name="Krull N."/>
            <person name="Liu D.Y."/>
            <person name="Cavanagh H."/>
            <person name="Bos A."/>
            <person name="Gray C.A."/>
            <person name="Murphy B.T."/>
            <person name="Linington R.G."/>
            <person name="Eustaquio A.S."/>
        </authorList>
    </citation>
    <scope>NUCLEOTIDE SEQUENCE [LARGE SCALE GENOMIC DNA]</scope>
    <source>
        <strain evidence="3 4">RL17-350-BIC-A</strain>
    </source>
</reference>
<evidence type="ECO:0000259" key="2">
    <source>
        <dbReference type="Pfam" id="PF08327"/>
    </source>
</evidence>
<dbReference type="Gene3D" id="3.30.530.20">
    <property type="match status" value="1"/>
</dbReference>
<sequence>MNEKPSLTIVRRIKAPPARVYAAWTRPELMARWWGPDAGPVLSAEADPRVGGRFRVVFQTLDGETHDCRGEYQEVEAERKLVFTWEWVTLPERRSLVTIRFRPIEDGTELHFNHAQFFDEAARDGHQAGWTGAFEKLDALLAELENEAE</sequence>
<dbReference type="Proteomes" id="UP001629230">
    <property type="component" value="Unassembled WGS sequence"/>
</dbReference>
<evidence type="ECO:0000313" key="4">
    <source>
        <dbReference type="Proteomes" id="UP001629230"/>
    </source>
</evidence>
<organism evidence="3 4">
    <name type="scientific">Paraburkholderia dipogonis</name>
    <dbReference type="NCBI Taxonomy" id="1211383"/>
    <lineage>
        <taxon>Bacteria</taxon>
        <taxon>Pseudomonadati</taxon>
        <taxon>Pseudomonadota</taxon>
        <taxon>Betaproteobacteria</taxon>
        <taxon>Burkholderiales</taxon>
        <taxon>Burkholderiaceae</taxon>
        <taxon>Paraburkholderia</taxon>
    </lineage>
</organism>
<evidence type="ECO:0000313" key="3">
    <source>
        <dbReference type="EMBL" id="MFM0006413.1"/>
    </source>
</evidence>
<name>A0ABW9B2C8_9BURK</name>
<dbReference type="CDD" id="cd07814">
    <property type="entry name" value="SRPBCC_CalC_Aha1-like"/>
    <property type="match status" value="1"/>
</dbReference>
<evidence type="ECO:0000256" key="1">
    <source>
        <dbReference type="ARBA" id="ARBA00006817"/>
    </source>
</evidence>
<feature type="domain" description="Activator of Hsp90 ATPase homologue 1/2-like C-terminal" evidence="2">
    <location>
        <begin position="14"/>
        <end position="141"/>
    </location>
</feature>
<dbReference type="SUPFAM" id="SSF55961">
    <property type="entry name" value="Bet v1-like"/>
    <property type="match status" value="1"/>
</dbReference>
<accession>A0ABW9B2C8</accession>
<protein>
    <submittedName>
        <fullName evidence="3">SRPBCC domain-containing protein</fullName>
    </submittedName>
</protein>
<dbReference type="InterPro" id="IPR013538">
    <property type="entry name" value="ASHA1/2-like_C"/>
</dbReference>
<comment type="similarity">
    <text evidence="1">Belongs to the AHA1 family.</text>
</comment>
<gene>
    <name evidence="3" type="ORF">PQR57_36200</name>
</gene>
<dbReference type="EMBL" id="JAQQEZ010000041">
    <property type="protein sequence ID" value="MFM0006413.1"/>
    <property type="molecule type" value="Genomic_DNA"/>
</dbReference>
<proteinExistence type="inferred from homology"/>
<dbReference type="InterPro" id="IPR023393">
    <property type="entry name" value="START-like_dom_sf"/>
</dbReference>
<dbReference type="Pfam" id="PF08327">
    <property type="entry name" value="AHSA1"/>
    <property type="match status" value="1"/>
</dbReference>